<name>A0ABQ0M3G6_MYCCL</name>
<dbReference type="EMBL" id="DF849508">
    <property type="protein sequence ID" value="GAT57920.1"/>
    <property type="molecule type" value="Genomic_DNA"/>
</dbReference>
<reference evidence="2" key="1">
    <citation type="submission" date="2014-09" db="EMBL/GenBank/DDBJ databases">
        <title>Genome sequence of the luminous mushroom Mycena chlorophos for searching fungal bioluminescence genes.</title>
        <authorList>
            <person name="Tanaka Y."/>
            <person name="Kasuga D."/>
            <person name="Oba Y."/>
            <person name="Hase S."/>
            <person name="Sato K."/>
            <person name="Oba Y."/>
            <person name="Sakakibara Y."/>
        </authorList>
    </citation>
    <scope>NUCLEOTIDE SEQUENCE</scope>
</reference>
<feature type="region of interest" description="Disordered" evidence="1">
    <location>
        <begin position="521"/>
        <end position="540"/>
    </location>
</feature>
<accession>A0ABQ0M3G6</accession>
<feature type="region of interest" description="Disordered" evidence="1">
    <location>
        <begin position="1"/>
        <end position="26"/>
    </location>
</feature>
<feature type="compositionally biased region" description="Basic and acidic residues" evidence="1">
    <location>
        <begin position="1"/>
        <end position="10"/>
    </location>
</feature>
<evidence type="ECO:0000313" key="2">
    <source>
        <dbReference type="EMBL" id="GAT57920.1"/>
    </source>
</evidence>
<dbReference type="Proteomes" id="UP000815677">
    <property type="component" value="Unassembled WGS sequence"/>
</dbReference>
<evidence type="ECO:0000313" key="3">
    <source>
        <dbReference type="Proteomes" id="UP000815677"/>
    </source>
</evidence>
<evidence type="ECO:0000256" key="1">
    <source>
        <dbReference type="SAM" id="MobiDB-lite"/>
    </source>
</evidence>
<proteinExistence type="predicted"/>
<feature type="region of interest" description="Disordered" evidence="1">
    <location>
        <begin position="249"/>
        <end position="287"/>
    </location>
</feature>
<organism evidence="2 3">
    <name type="scientific">Mycena chlorophos</name>
    <name type="common">Agaric fungus</name>
    <name type="synonym">Agaricus chlorophos</name>
    <dbReference type="NCBI Taxonomy" id="658473"/>
    <lineage>
        <taxon>Eukaryota</taxon>
        <taxon>Fungi</taxon>
        <taxon>Dikarya</taxon>
        <taxon>Basidiomycota</taxon>
        <taxon>Agaricomycotina</taxon>
        <taxon>Agaricomycetes</taxon>
        <taxon>Agaricomycetidae</taxon>
        <taxon>Agaricales</taxon>
        <taxon>Marasmiineae</taxon>
        <taxon>Mycenaceae</taxon>
        <taxon>Mycena</taxon>
    </lineage>
</organism>
<feature type="compositionally biased region" description="Polar residues" evidence="1">
    <location>
        <begin position="14"/>
        <end position="24"/>
    </location>
</feature>
<keyword evidence="3" id="KW-1185">Reference proteome</keyword>
<gene>
    <name evidence="2" type="ORF">MCHLO_14410</name>
</gene>
<protein>
    <submittedName>
        <fullName evidence="2">Uncharacterized protein</fullName>
    </submittedName>
</protein>
<sequence length="540" mass="59797">MRGQRLRSEPRTNPVHQPAQQWTANRRPHIEDASIPCYADEGSNDDEAITTMTRPMASNAPLLPASECRPGRRVPRTFYPSRSSLLLVAIRLHALSTPFPSYLLVIQSPPLYHFVRERCFSSPPLHVHFFTLPRTLSCHFPSPFPSSYTTIRRTALARVQLWTKCRSISGSWTTARVDVPGPRPRAALVCCRVPPPGFASCCGIGSTVAPPPPHSHTTDLFHARMSFEGTCLRGFLSICLSAEPRGKSHVAGNGAVATRRRQASRPRSTPAWLVRPSPHPTAPTSSAHYKVARRRFGGHFDVLTSARLADDPAARTPSKKGNFSWVTSSRLYSTTMPTTTRKLLWLLVGYGPHRRRHRRPVYSSSPRWLRHRRRMCMVEAGWGGRVGAECGGYALPCSLSLPTYDNPEKRSPSAATGMLRQLGNAESRGAGAVSGVSTTSAVRRLVLRPLSALPFLYIRSLPSFPDPLDICIRPPPHPSRASLVSRFRCPFRITPPTLSRTISALSLISPSPCPFPTYNTTADGAEWRRSPSEVMNQRTE</sequence>